<name>A0ABS8RXN2_DATST</name>
<dbReference type="EMBL" id="JACEIK010000172">
    <property type="protein sequence ID" value="MCD7451521.1"/>
    <property type="molecule type" value="Genomic_DNA"/>
</dbReference>
<reference evidence="1 2" key="1">
    <citation type="journal article" date="2021" name="BMC Genomics">
        <title>Datura genome reveals duplications of psychoactive alkaloid biosynthetic genes and high mutation rate following tissue culture.</title>
        <authorList>
            <person name="Rajewski A."/>
            <person name="Carter-House D."/>
            <person name="Stajich J."/>
            <person name="Litt A."/>
        </authorList>
    </citation>
    <scope>NUCLEOTIDE SEQUENCE [LARGE SCALE GENOMIC DNA]</scope>
    <source>
        <strain evidence="1">AR-01</strain>
    </source>
</reference>
<gene>
    <name evidence="1" type="ORF">HAX54_012406</name>
</gene>
<protein>
    <submittedName>
        <fullName evidence="1">Uncharacterized protein</fullName>
    </submittedName>
</protein>
<comment type="caution">
    <text evidence="1">The sequence shown here is derived from an EMBL/GenBank/DDBJ whole genome shotgun (WGS) entry which is preliminary data.</text>
</comment>
<sequence>MRYPFAWIAVLSHFSPEEFTSATPIMTKPRTTNWKTESGGQLQFIPDLCVYRQSKRRRSADCGSMKNLDNIELTKAQLVVAAAAQNAQQGVRNQPPINRRGPLAEEIDLEQAGVGFLDLQLKDLTKILGSRVKGIKVGIDIEIIMAMKEPDVEIETRTTGWKKNRATGEIEITDLGTIEEMLISTLRELNQVIMSLQPAKQLNLKWRKYWQDY</sequence>
<organism evidence="1 2">
    <name type="scientific">Datura stramonium</name>
    <name type="common">Jimsonweed</name>
    <name type="synonym">Common thornapple</name>
    <dbReference type="NCBI Taxonomy" id="4076"/>
    <lineage>
        <taxon>Eukaryota</taxon>
        <taxon>Viridiplantae</taxon>
        <taxon>Streptophyta</taxon>
        <taxon>Embryophyta</taxon>
        <taxon>Tracheophyta</taxon>
        <taxon>Spermatophyta</taxon>
        <taxon>Magnoliopsida</taxon>
        <taxon>eudicotyledons</taxon>
        <taxon>Gunneridae</taxon>
        <taxon>Pentapetalae</taxon>
        <taxon>asterids</taxon>
        <taxon>lamiids</taxon>
        <taxon>Solanales</taxon>
        <taxon>Solanaceae</taxon>
        <taxon>Solanoideae</taxon>
        <taxon>Datureae</taxon>
        <taxon>Datura</taxon>
    </lineage>
</organism>
<accession>A0ABS8RXN2</accession>
<keyword evidence="2" id="KW-1185">Reference proteome</keyword>
<dbReference type="Proteomes" id="UP000823775">
    <property type="component" value="Unassembled WGS sequence"/>
</dbReference>
<proteinExistence type="predicted"/>
<evidence type="ECO:0000313" key="1">
    <source>
        <dbReference type="EMBL" id="MCD7451521.1"/>
    </source>
</evidence>
<evidence type="ECO:0000313" key="2">
    <source>
        <dbReference type="Proteomes" id="UP000823775"/>
    </source>
</evidence>